<dbReference type="Gene3D" id="1.20.5.1700">
    <property type="match status" value="1"/>
</dbReference>
<dbReference type="EMBL" id="JAGKQM010000016">
    <property type="protein sequence ID" value="KAH0874950.1"/>
    <property type="molecule type" value="Genomic_DNA"/>
</dbReference>
<gene>
    <name evidence="2" type="ORF">HID58_072312</name>
</gene>
<reference evidence="2 3" key="1">
    <citation type="submission" date="2021-05" db="EMBL/GenBank/DDBJ databases">
        <title>Genome Assembly of Synthetic Allotetraploid Brassica napus Reveals Homoeologous Exchanges between Subgenomes.</title>
        <authorList>
            <person name="Davis J.T."/>
        </authorList>
    </citation>
    <scope>NUCLEOTIDE SEQUENCE [LARGE SCALE GENOMIC DNA]</scope>
    <source>
        <strain evidence="3">cv. Da-Ae</strain>
        <tissue evidence="2">Seedling</tissue>
    </source>
</reference>
<dbReference type="Proteomes" id="UP000824890">
    <property type="component" value="Unassembled WGS sequence"/>
</dbReference>
<proteinExistence type="predicted"/>
<evidence type="ECO:0000313" key="2">
    <source>
        <dbReference type="EMBL" id="KAH0874950.1"/>
    </source>
</evidence>
<feature type="non-terminal residue" evidence="2">
    <location>
        <position position="1"/>
    </location>
</feature>
<evidence type="ECO:0000256" key="1">
    <source>
        <dbReference type="SAM" id="Coils"/>
    </source>
</evidence>
<protein>
    <submittedName>
        <fullName evidence="2">Uncharacterized protein</fullName>
    </submittedName>
</protein>
<accession>A0ABQ7Z426</accession>
<sequence>YKIPKMQGDGYGSSRRRHKSGRKLCFCGLEAAITQAWTEKNPGQRFYGIPSDYRTTDSNGKIALQLKLWQKKNGCKFFAWFDEEDGTLWQKRSLIEAWDEIREKSRVIAQLNETIAELKSNLEKIQNEEELNFEEFYDDGLHFRQPWAFGVQQEVERLRGEVKELAEEIAKLKRLITSTSRP</sequence>
<name>A0ABQ7Z426_BRANA</name>
<keyword evidence="3" id="KW-1185">Reference proteome</keyword>
<feature type="coiled-coil region" evidence="1">
    <location>
        <begin position="101"/>
        <end position="175"/>
    </location>
</feature>
<keyword evidence="1" id="KW-0175">Coiled coil</keyword>
<comment type="caution">
    <text evidence="2">The sequence shown here is derived from an EMBL/GenBank/DDBJ whole genome shotgun (WGS) entry which is preliminary data.</text>
</comment>
<evidence type="ECO:0000313" key="3">
    <source>
        <dbReference type="Proteomes" id="UP000824890"/>
    </source>
</evidence>
<dbReference type="PANTHER" id="PTHR33248">
    <property type="entry name" value="ZINC ION-BINDING PROTEIN"/>
    <property type="match status" value="1"/>
</dbReference>
<organism evidence="2 3">
    <name type="scientific">Brassica napus</name>
    <name type="common">Rape</name>
    <dbReference type="NCBI Taxonomy" id="3708"/>
    <lineage>
        <taxon>Eukaryota</taxon>
        <taxon>Viridiplantae</taxon>
        <taxon>Streptophyta</taxon>
        <taxon>Embryophyta</taxon>
        <taxon>Tracheophyta</taxon>
        <taxon>Spermatophyta</taxon>
        <taxon>Magnoliopsida</taxon>
        <taxon>eudicotyledons</taxon>
        <taxon>Gunneridae</taxon>
        <taxon>Pentapetalae</taxon>
        <taxon>rosids</taxon>
        <taxon>malvids</taxon>
        <taxon>Brassicales</taxon>
        <taxon>Brassicaceae</taxon>
        <taxon>Brassiceae</taxon>
        <taxon>Brassica</taxon>
    </lineage>
</organism>